<dbReference type="HAMAP" id="MF_02095">
    <property type="entry name" value="CysQ"/>
    <property type="match status" value="1"/>
</dbReference>
<keyword evidence="4" id="KW-1003">Cell membrane</keyword>
<dbReference type="PANTHER" id="PTHR43028:SF5">
    <property type="entry name" value="3'(2'),5'-BISPHOSPHATE NUCLEOTIDASE 1"/>
    <property type="match status" value="1"/>
</dbReference>
<accession>A0A4Q5LR74</accession>
<feature type="binding site" evidence="4">
    <location>
        <position position="225"/>
    </location>
    <ligand>
        <name>substrate</name>
    </ligand>
</feature>
<keyword evidence="4 6" id="KW-0378">Hydrolase</keyword>
<feature type="binding site" evidence="5">
    <location>
        <position position="100"/>
    </location>
    <ligand>
        <name>Mg(2+)</name>
        <dbReference type="ChEBI" id="CHEBI:18420"/>
        <label>1</label>
        <note>catalytic</note>
    </ligand>
</feature>
<dbReference type="OrthoDB" id="9772456at2"/>
<dbReference type="PANTHER" id="PTHR43028">
    <property type="entry name" value="3'(2'),5'-BISPHOSPHATE NUCLEOTIDASE 1"/>
    <property type="match status" value="1"/>
</dbReference>
<keyword evidence="7" id="KW-1185">Reference proteome</keyword>
<dbReference type="PROSITE" id="PS00629">
    <property type="entry name" value="IMP_1"/>
    <property type="match status" value="1"/>
</dbReference>
<keyword evidence="3 4" id="KW-0460">Magnesium</keyword>
<comment type="function">
    <text evidence="4">Converts adenosine-3',5'-bisphosphate (PAP) to AMP.</text>
</comment>
<comment type="cofactor">
    <cofactor evidence="4 5">
        <name>Mg(2+)</name>
        <dbReference type="ChEBI" id="CHEBI:18420"/>
    </cofactor>
</comment>
<protein>
    <recommendedName>
        <fullName evidence="4">3'(2'),5'-bisphosphate nucleotidase CysQ</fullName>
        <ecNumber evidence="4">3.1.3.7</ecNumber>
    </recommendedName>
    <alternativeName>
        <fullName evidence="4">3'(2'),5-bisphosphonucleoside 3'(2')-phosphohydrolase</fullName>
    </alternativeName>
    <alternativeName>
        <fullName evidence="4">3'-phosphoadenosine 5'-phosphate phosphatase</fullName>
        <shortName evidence="4">PAP phosphatase</shortName>
    </alternativeName>
</protein>
<dbReference type="GO" id="GO:0000287">
    <property type="term" value="F:magnesium ion binding"/>
    <property type="evidence" value="ECO:0007669"/>
    <property type="project" value="UniProtKB-UniRule"/>
</dbReference>
<dbReference type="Proteomes" id="UP000293331">
    <property type="component" value="Unassembled WGS sequence"/>
</dbReference>
<dbReference type="InterPro" id="IPR020583">
    <property type="entry name" value="Inositol_monoP_metal-BS"/>
</dbReference>
<evidence type="ECO:0000313" key="7">
    <source>
        <dbReference type="Proteomes" id="UP000293331"/>
    </source>
</evidence>
<evidence type="ECO:0000256" key="5">
    <source>
        <dbReference type="PIRSR" id="PIRSR600760-2"/>
    </source>
</evidence>
<feature type="binding site" evidence="4">
    <location>
        <position position="100"/>
    </location>
    <ligand>
        <name>Mg(2+)</name>
        <dbReference type="ChEBI" id="CHEBI:18420"/>
        <label>1</label>
    </ligand>
</feature>
<feature type="binding site" evidence="4">
    <location>
        <position position="100"/>
    </location>
    <ligand>
        <name>Mg(2+)</name>
        <dbReference type="ChEBI" id="CHEBI:18420"/>
        <label>2</label>
    </ligand>
</feature>
<feature type="binding site" evidence="4">
    <location>
        <position position="103"/>
    </location>
    <ligand>
        <name>Mg(2+)</name>
        <dbReference type="ChEBI" id="CHEBI:18420"/>
        <label>2</label>
    </ligand>
</feature>
<evidence type="ECO:0000256" key="2">
    <source>
        <dbReference type="ARBA" id="ARBA00022723"/>
    </source>
</evidence>
<dbReference type="CDD" id="cd01638">
    <property type="entry name" value="CysQ"/>
    <property type="match status" value="1"/>
</dbReference>
<feature type="binding site" evidence="5">
    <location>
        <position position="103"/>
    </location>
    <ligand>
        <name>Mg(2+)</name>
        <dbReference type="ChEBI" id="CHEBI:18420"/>
        <label>1</label>
        <note>catalytic</note>
    </ligand>
</feature>
<keyword evidence="4" id="KW-0472">Membrane</keyword>
<dbReference type="Pfam" id="PF00459">
    <property type="entry name" value="Inositol_P"/>
    <property type="match status" value="1"/>
</dbReference>
<dbReference type="InterPro" id="IPR006240">
    <property type="entry name" value="CysQ"/>
</dbReference>
<dbReference type="InterPro" id="IPR000760">
    <property type="entry name" value="Inositol_monophosphatase-like"/>
</dbReference>
<feature type="binding site" evidence="4">
    <location>
        <position position="102"/>
    </location>
    <ligand>
        <name>Mg(2+)</name>
        <dbReference type="ChEBI" id="CHEBI:18420"/>
        <label>1</label>
    </ligand>
</feature>
<comment type="caution">
    <text evidence="6">The sequence shown here is derived from an EMBL/GenBank/DDBJ whole genome shotgun (WGS) entry which is preliminary data.</text>
</comment>
<feature type="binding site" evidence="4">
    <location>
        <position position="225"/>
    </location>
    <ligand>
        <name>Mg(2+)</name>
        <dbReference type="ChEBI" id="CHEBI:18420"/>
        <label>2</label>
    </ligand>
</feature>
<keyword evidence="2 4" id="KW-0479">Metal-binding</keyword>
<feature type="binding site" evidence="4">
    <location>
        <begin position="102"/>
        <end position="105"/>
    </location>
    <ligand>
        <name>substrate</name>
    </ligand>
</feature>
<evidence type="ECO:0000313" key="6">
    <source>
        <dbReference type="EMBL" id="RYU91982.1"/>
    </source>
</evidence>
<dbReference type="GO" id="GO:0005886">
    <property type="term" value="C:plasma membrane"/>
    <property type="evidence" value="ECO:0007669"/>
    <property type="project" value="UniProtKB-SubCell"/>
</dbReference>
<dbReference type="GO" id="GO:0050427">
    <property type="term" value="P:3'-phosphoadenosine 5'-phosphosulfate metabolic process"/>
    <property type="evidence" value="ECO:0007669"/>
    <property type="project" value="TreeGrafter"/>
</dbReference>
<feature type="binding site" evidence="4">
    <location>
        <position position="80"/>
    </location>
    <ligand>
        <name>substrate</name>
    </ligand>
</feature>
<proteinExistence type="inferred from homology"/>
<dbReference type="RefSeq" id="WP_129874711.1">
    <property type="nucleotide sequence ID" value="NZ_SEWG01000001.1"/>
</dbReference>
<comment type="similarity">
    <text evidence="4">Belongs to the inositol monophosphatase superfamily. CysQ family.</text>
</comment>
<dbReference type="Gene3D" id="3.40.190.80">
    <property type="match status" value="1"/>
</dbReference>
<comment type="catalytic activity">
    <reaction evidence="1 4">
        <text>adenosine 3',5'-bisphosphate + H2O = AMP + phosphate</text>
        <dbReference type="Rhea" id="RHEA:10040"/>
        <dbReference type="ChEBI" id="CHEBI:15377"/>
        <dbReference type="ChEBI" id="CHEBI:43474"/>
        <dbReference type="ChEBI" id="CHEBI:58343"/>
        <dbReference type="ChEBI" id="CHEBI:456215"/>
        <dbReference type="EC" id="3.1.3.7"/>
    </reaction>
</comment>
<evidence type="ECO:0000256" key="3">
    <source>
        <dbReference type="ARBA" id="ARBA00022842"/>
    </source>
</evidence>
<dbReference type="EC" id="3.1.3.7" evidence="4"/>
<feature type="binding site" evidence="5">
    <location>
        <position position="225"/>
    </location>
    <ligand>
        <name>Mg(2+)</name>
        <dbReference type="ChEBI" id="CHEBI:18420"/>
        <label>1</label>
        <note>catalytic</note>
    </ligand>
</feature>
<gene>
    <name evidence="4 6" type="primary">cysQ</name>
    <name evidence="6" type="ORF">EWM62_00635</name>
</gene>
<organism evidence="6 7">
    <name type="scientific">Mucilaginibacter terrigena</name>
    <dbReference type="NCBI Taxonomy" id="2492395"/>
    <lineage>
        <taxon>Bacteria</taxon>
        <taxon>Pseudomonadati</taxon>
        <taxon>Bacteroidota</taxon>
        <taxon>Sphingobacteriia</taxon>
        <taxon>Sphingobacteriales</taxon>
        <taxon>Sphingobacteriaceae</taxon>
        <taxon>Mucilaginibacter</taxon>
    </lineage>
</organism>
<reference evidence="6 7" key="1">
    <citation type="submission" date="2019-02" db="EMBL/GenBank/DDBJ databases">
        <title>Bacterial novel species Mucilaginibacter sp. 17JY9-4 isolated from soil.</title>
        <authorList>
            <person name="Jung H.-Y."/>
        </authorList>
    </citation>
    <scope>NUCLEOTIDE SEQUENCE [LARGE SCALE GENOMIC DNA]</scope>
    <source>
        <strain evidence="6 7">17JY9-4</strain>
    </source>
</reference>
<evidence type="ECO:0000256" key="1">
    <source>
        <dbReference type="ARBA" id="ARBA00001625"/>
    </source>
</evidence>
<dbReference type="GO" id="GO:0008441">
    <property type="term" value="F:3'(2'),5'-bisphosphate nucleotidase activity"/>
    <property type="evidence" value="ECO:0007669"/>
    <property type="project" value="UniProtKB-UniRule"/>
</dbReference>
<dbReference type="InterPro" id="IPR050725">
    <property type="entry name" value="CysQ/Inositol_MonoPase"/>
</dbReference>
<dbReference type="EMBL" id="SEWG01000001">
    <property type="protein sequence ID" value="RYU91982.1"/>
    <property type="molecule type" value="Genomic_DNA"/>
</dbReference>
<sequence length="266" mass="29176">METALTDEFALPGMPAIALSKLLEIAKQAGAAILKIYAEGAGEVIIKSDNSPLTAADQASNELIVKGLKELTPAIPVISEEEKDTPYEIRKGYKYYWCVDPLDGTKKYIKRNGEFTVNIALICKNKPVFGIIYVPVTGALFYGGKDTGSWKVDADGQKNQLKIDNKADNWTVVGSRSHAADEETAVLKKYPVGQMVSVGSSLKFCLIAEGLAQIYYRHGPTMEWDTASGQADRATRFIRSTYSETCLWVAICFSRNPKKSSKRSCA</sequence>
<dbReference type="Gene3D" id="3.30.540.10">
    <property type="entry name" value="Fructose-1,6-Bisphosphatase, subunit A, domain 1"/>
    <property type="match status" value="1"/>
</dbReference>
<feature type="binding site" evidence="5">
    <location>
        <position position="80"/>
    </location>
    <ligand>
        <name>Mg(2+)</name>
        <dbReference type="ChEBI" id="CHEBI:18420"/>
        <label>1</label>
        <note>catalytic</note>
    </ligand>
</feature>
<feature type="binding site" evidence="4">
    <location>
        <position position="80"/>
    </location>
    <ligand>
        <name>Mg(2+)</name>
        <dbReference type="ChEBI" id="CHEBI:18420"/>
        <label>1</label>
    </ligand>
</feature>
<dbReference type="AlphaFoldDB" id="A0A4Q5LR74"/>
<dbReference type="GO" id="GO:0000103">
    <property type="term" value="P:sulfate assimilation"/>
    <property type="evidence" value="ECO:0007669"/>
    <property type="project" value="TreeGrafter"/>
</dbReference>
<dbReference type="NCBIfam" id="TIGR01331">
    <property type="entry name" value="bisphos_cysQ"/>
    <property type="match status" value="1"/>
</dbReference>
<dbReference type="SUPFAM" id="SSF56655">
    <property type="entry name" value="Carbohydrate phosphatase"/>
    <property type="match status" value="1"/>
</dbReference>
<evidence type="ECO:0000256" key="4">
    <source>
        <dbReference type="HAMAP-Rule" id="MF_02095"/>
    </source>
</evidence>
<feature type="binding site" evidence="5">
    <location>
        <position position="102"/>
    </location>
    <ligand>
        <name>Mg(2+)</name>
        <dbReference type="ChEBI" id="CHEBI:18420"/>
        <label>1</label>
        <note>catalytic</note>
    </ligand>
</feature>
<name>A0A4Q5LR74_9SPHI</name>
<comment type="subcellular location">
    <subcellularLocation>
        <location evidence="4">Cell membrane</location>
        <topology evidence="4">Peripheral membrane protein</topology>
        <orientation evidence="4">Cytoplasmic side</orientation>
    </subcellularLocation>
</comment>